<keyword evidence="2" id="KW-1185">Reference proteome</keyword>
<reference evidence="1" key="1">
    <citation type="submission" date="2021-06" db="EMBL/GenBank/DDBJ databases">
        <authorList>
            <person name="Kallberg Y."/>
            <person name="Tangrot J."/>
            <person name="Rosling A."/>
        </authorList>
    </citation>
    <scope>NUCLEOTIDE SEQUENCE</scope>
    <source>
        <strain evidence="1">BR232B</strain>
    </source>
</reference>
<gene>
    <name evidence="1" type="ORF">PBRASI_LOCUS6629</name>
</gene>
<sequence>MSWPRGRILEWIDDDWGRKCGMWRIMTWRSYIRHNLRVFGLYGIDAVLGTDTMSKVRNRIKGISSCRLSGITTPSHPFIEISPLPLIDLFLKQHALNPSIVDDVIVVMIEEVVFIGGEIS</sequence>
<evidence type="ECO:0000313" key="1">
    <source>
        <dbReference type="EMBL" id="CAG8581243.1"/>
    </source>
</evidence>
<proteinExistence type="predicted"/>
<comment type="caution">
    <text evidence="1">The sequence shown here is derived from an EMBL/GenBank/DDBJ whole genome shotgun (WGS) entry which is preliminary data.</text>
</comment>
<dbReference type="AlphaFoldDB" id="A0A9N9G6Q9"/>
<accession>A0A9N9G6Q9</accession>
<protein>
    <submittedName>
        <fullName evidence="1">450_t:CDS:1</fullName>
    </submittedName>
</protein>
<evidence type="ECO:0000313" key="2">
    <source>
        <dbReference type="Proteomes" id="UP000789739"/>
    </source>
</evidence>
<name>A0A9N9G6Q9_9GLOM</name>
<dbReference type="Proteomes" id="UP000789739">
    <property type="component" value="Unassembled WGS sequence"/>
</dbReference>
<dbReference type="EMBL" id="CAJVPI010000903">
    <property type="protein sequence ID" value="CAG8581243.1"/>
    <property type="molecule type" value="Genomic_DNA"/>
</dbReference>
<organism evidence="1 2">
    <name type="scientific">Paraglomus brasilianum</name>
    <dbReference type="NCBI Taxonomy" id="144538"/>
    <lineage>
        <taxon>Eukaryota</taxon>
        <taxon>Fungi</taxon>
        <taxon>Fungi incertae sedis</taxon>
        <taxon>Mucoromycota</taxon>
        <taxon>Glomeromycotina</taxon>
        <taxon>Glomeromycetes</taxon>
        <taxon>Paraglomerales</taxon>
        <taxon>Paraglomeraceae</taxon>
        <taxon>Paraglomus</taxon>
    </lineage>
</organism>